<evidence type="ECO:0000313" key="3">
    <source>
        <dbReference type="Proteomes" id="UP000327118"/>
    </source>
</evidence>
<protein>
    <submittedName>
        <fullName evidence="2">Uncharacterized protein</fullName>
    </submittedName>
</protein>
<sequence>MSWHAEKKQHILTSGDLHRTDEGKRKEKKKETHTNQSHADNDKSKSNSDVC</sequence>
<feature type="compositionally biased region" description="Basic and acidic residues" evidence="1">
    <location>
        <begin position="16"/>
        <end position="51"/>
    </location>
</feature>
<accession>A0A5N6Z0I9</accession>
<name>A0A5N6Z0I9_9EURO</name>
<dbReference type="EMBL" id="ML739224">
    <property type="protein sequence ID" value="KAE8350456.1"/>
    <property type="molecule type" value="Genomic_DNA"/>
</dbReference>
<feature type="region of interest" description="Disordered" evidence="1">
    <location>
        <begin position="1"/>
        <end position="51"/>
    </location>
</feature>
<proteinExistence type="predicted"/>
<evidence type="ECO:0000256" key="1">
    <source>
        <dbReference type="SAM" id="MobiDB-lite"/>
    </source>
</evidence>
<dbReference type="AlphaFoldDB" id="A0A5N6Z0I9"/>
<reference evidence="3" key="1">
    <citation type="submission" date="2019-04" db="EMBL/GenBank/DDBJ databases">
        <title>Friends and foes A comparative genomics studyof 23 Aspergillus species from section Flavi.</title>
        <authorList>
            <consortium name="DOE Joint Genome Institute"/>
            <person name="Kjaerbolling I."/>
            <person name="Vesth T."/>
            <person name="Frisvad J.C."/>
            <person name="Nybo J.L."/>
            <person name="Theobald S."/>
            <person name="Kildgaard S."/>
            <person name="Isbrandt T."/>
            <person name="Kuo A."/>
            <person name="Sato A."/>
            <person name="Lyhne E.K."/>
            <person name="Kogle M.E."/>
            <person name="Wiebenga A."/>
            <person name="Kun R.S."/>
            <person name="Lubbers R.J."/>
            <person name="Makela M.R."/>
            <person name="Barry K."/>
            <person name="Chovatia M."/>
            <person name="Clum A."/>
            <person name="Daum C."/>
            <person name="Haridas S."/>
            <person name="He G."/>
            <person name="LaButti K."/>
            <person name="Lipzen A."/>
            <person name="Mondo S."/>
            <person name="Riley R."/>
            <person name="Salamov A."/>
            <person name="Simmons B.A."/>
            <person name="Magnuson J.K."/>
            <person name="Henrissat B."/>
            <person name="Mortensen U.H."/>
            <person name="Larsen T.O."/>
            <person name="Devries R.P."/>
            <person name="Grigoriev I.V."/>
            <person name="Machida M."/>
            <person name="Baker S.E."/>
            <person name="Andersen M.R."/>
        </authorList>
    </citation>
    <scope>NUCLEOTIDE SEQUENCE [LARGE SCALE GENOMIC DNA]</scope>
    <source>
        <strain evidence="3">CBS 553.77</strain>
    </source>
</reference>
<gene>
    <name evidence="2" type="ORF">BDV28DRAFT_39701</name>
</gene>
<evidence type="ECO:0000313" key="2">
    <source>
        <dbReference type="EMBL" id="KAE8350456.1"/>
    </source>
</evidence>
<organism evidence="2 3">
    <name type="scientific">Aspergillus coremiiformis</name>
    <dbReference type="NCBI Taxonomy" id="138285"/>
    <lineage>
        <taxon>Eukaryota</taxon>
        <taxon>Fungi</taxon>
        <taxon>Dikarya</taxon>
        <taxon>Ascomycota</taxon>
        <taxon>Pezizomycotina</taxon>
        <taxon>Eurotiomycetes</taxon>
        <taxon>Eurotiomycetidae</taxon>
        <taxon>Eurotiales</taxon>
        <taxon>Aspergillaceae</taxon>
        <taxon>Aspergillus</taxon>
        <taxon>Aspergillus subgen. Circumdati</taxon>
    </lineage>
</organism>
<keyword evidence="3" id="KW-1185">Reference proteome</keyword>
<dbReference type="Proteomes" id="UP000327118">
    <property type="component" value="Unassembled WGS sequence"/>
</dbReference>